<proteinExistence type="predicted"/>
<protein>
    <submittedName>
        <fullName evidence="1">Uncharacterized protein</fullName>
    </submittedName>
</protein>
<sequence>MADEAICEGVDSSSRYPLFLFGKYQNVEKNYKIK</sequence>
<evidence type="ECO:0000313" key="1">
    <source>
        <dbReference type="EMBL" id="DAD94520.1"/>
    </source>
</evidence>
<reference evidence="1" key="1">
    <citation type="journal article" date="2021" name="Proc. Natl. Acad. Sci. U.S.A.">
        <title>A Catalog of Tens of Thousands of Viruses from Human Metagenomes Reveals Hidden Associations with Chronic Diseases.</title>
        <authorList>
            <person name="Tisza M.J."/>
            <person name="Buck C.B."/>
        </authorList>
    </citation>
    <scope>NUCLEOTIDE SEQUENCE</scope>
    <source>
        <strain evidence="1">CttFh17</strain>
    </source>
</reference>
<dbReference type="EMBL" id="BK015176">
    <property type="protein sequence ID" value="DAD94520.1"/>
    <property type="molecule type" value="Genomic_DNA"/>
</dbReference>
<organism evidence="1">
    <name type="scientific">Siphoviridae sp. cttFh17</name>
    <dbReference type="NCBI Taxonomy" id="2826491"/>
    <lineage>
        <taxon>Viruses</taxon>
        <taxon>Duplodnaviria</taxon>
        <taxon>Heunggongvirae</taxon>
        <taxon>Uroviricota</taxon>
        <taxon>Caudoviricetes</taxon>
    </lineage>
</organism>
<name>A0A8S5NJX0_9CAUD</name>
<accession>A0A8S5NJX0</accession>